<evidence type="ECO:0000313" key="1">
    <source>
        <dbReference type="EMBL" id="CAB3289717.1"/>
    </source>
</evidence>
<protein>
    <submittedName>
        <fullName evidence="1">Uncharacterized protein</fullName>
    </submittedName>
</protein>
<organism evidence="1 2">
    <name type="scientific">Methanocaldococcus lauensis</name>
    <dbReference type="NCBI Taxonomy" id="2546128"/>
    <lineage>
        <taxon>Archaea</taxon>
        <taxon>Methanobacteriati</taxon>
        <taxon>Methanobacteriota</taxon>
        <taxon>Methanomada group</taxon>
        <taxon>Methanococci</taxon>
        <taxon>Methanococcales</taxon>
        <taxon>Methanocaldococcaceae</taxon>
        <taxon>Methanocaldococcus</taxon>
    </lineage>
</organism>
<evidence type="ECO:0000313" key="2">
    <source>
        <dbReference type="Proteomes" id="UP000679213"/>
    </source>
</evidence>
<accession>A0A8D6Q1W5</accession>
<dbReference type="AlphaFoldDB" id="A0A8D6Q1W5"/>
<name>A0A8D6Q1W5_9EURY</name>
<sequence>MFKDYKNIFKVIIEIVYTIIKCLKEYYECEVKKDNNNKQ</sequence>
<proteinExistence type="predicted"/>
<gene>
    <name evidence="1" type="ORF">MLAUSG7_1386</name>
</gene>
<dbReference type="Proteomes" id="UP000679213">
    <property type="component" value="Chromosome I"/>
</dbReference>
<dbReference type="EMBL" id="LR792632">
    <property type="protein sequence ID" value="CAB3289717.1"/>
    <property type="molecule type" value="Genomic_DNA"/>
</dbReference>
<reference evidence="1 2" key="1">
    <citation type="submission" date="2020-04" db="EMBL/GenBank/DDBJ databases">
        <authorList>
            <consortium name="Genoscope - CEA"/>
            <person name="William W."/>
        </authorList>
    </citation>
    <scope>NUCLEOTIDE SEQUENCE [LARGE SCALE GENOMIC DNA]</scope>
    <source>
        <strain evidence="1 2">SG7</strain>
    </source>
</reference>
<dbReference type="KEGG" id="mesg:MLAUSG7_1386"/>
<keyword evidence="2" id="KW-1185">Reference proteome</keyword>